<reference evidence="4 5" key="1">
    <citation type="journal article" date="2018" name="Science">
        <title>The opium poppy genome and morphinan production.</title>
        <authorList>
            <person name="Guo L."/>
            <person name="Winzer T."/>
            <person name="Yang X."/>
            <person name="Li Y."/>
            <person name="Ning Z."/>
            <person name="He Z."/>
            <person name="Teodor R."/>
            <person name="Lu Y."/>
            <person name="Bowser T.A."/>
            <person name="Graham I.A."/>
            <person name="Ye K."/>
        </authorList>
    </citation>
    <scope>NUCLEOTIDE SEQUENCE [LARGE SCALE GENOMIC DNA]</scope>
    <source>
        <strain evidence="5">cv. HN1</strain>
        <tissue evidence="4">Leaves</tissue>
    </source>
</reference>
<sequence length="633" mass="67518">HRLKTFATSFSPPKISPPLRKNLPKKKKSKVKHFFRTSEMEASISSATMESDVGETKVLKALIEAFSSEFSLREIASAYCKALRDPNRAAEILYDGQKLKNCSNAASAAITTQCKANGTSSSASSLCESVDDKPSCANYWDSKASKTKKLSVSIGSVSGVIGKGHAMPNTPAWGPGSSTWPSLSETLCGSVATNWGADNGLKASKLENPALSVGSVSGVIGKGHAMPNTPAWGPGSSTWPSLSETLCGSVATNWGADNGLKASKLENPALSVGSVSGVIGKGHAMPNTPAWGPVGRPSLSETLGEGVATNWGEDKGMNDLALSVGSVSGKCLICSRPACGPLGTTKPLKLDTKDFRFDELPDDDVASDSAANEDQMHTGQGRIFVGGLSPETNEDTLKDHFKKFGKVVETVIMKDKDTGSLRGFGYVLFSDPSVADKVLLERHVILGRLVGVEKAEPKPRFGHNNPCNQKGFNKKSNGNNGQFRTKKIFVGGLPHRLTEKEFKAYFEKFGRTTEVVIMHAPTKDRPKGFGFITFKSEEAVENVMQQRFHELDGKVVEVERAVEKKTRKRFHELYGHNGGDNMRTDGGRGESLAGGTNSSSKSGYGGNYPEYSPQLSGYASAGGTPVVSPRSPL</sequence>
<gene>
    <name evidence="4" type="ORF">C5167_025800</name>
</gene>
<dbReference type="InterPro" id="IPR053260">
    <property type="entry name" value="hnRNP"/>
</dbReference>
<evidence type="ECO:0000313" key="4">
    <source>
        <dbReference type="EMBL" id="RZC64051.1"/>
    </source>
</evidence>
<dbReference type="AlphaFoldDB" id="A0A4Y7JVQ2"/>
<feature type="domain" description="RRM" evidence="3">
    <location>
        <begin position="486"/>
        <end position="563"/>
    </location>
</feature>
<evidence type="ECO:0000313" key="5">
    <source>
        <dbReference type="Proteomes" id="UP000316621"/>
    </source>
</evidence>
<feature type="region of interest" description="Disordered" evidence="2">
    <location>
        <begin position="573"/>
        <end position="633"/>
    </location>
</feature>
<dbReference type="SUPFAM" id="SSF54928">
    <property type="entry name" value="RNA-binding domain, RBD"/>
    <property type="match status" value="2"/>
</dbReference>
<dbReference type="STRING" id="3469.A0A4Y7JVQ2"/>
<dbReference type="InterPro" id="IPR056254">
    <property type="entry name" value="At5g58720/SDE5-like_UBA-like"/>
</dbReference>
<organism evidence="4 5">
    <name type="scientific">Papaver somniferum</name>
    <name type="common">Opium poppy</name>
    <dbReference type="NCBI Taxonomy" id="3469"/>
    <lineage>
        <taxon>Eukaryota</taxon>
        <taxon>Viridiplantae</taxon>
        <taxon>Streptophyta</taxon>
        <taxon>Embryophyta</taxon>
        <taxon>Tracheophyta</taxon>
        <taxon>Spermatophyta</taxon>
        <taxon>Magnoliopsida</taxon>
        <taxon>Ranunculales</taxon>
        <taxon>Papaveraceae</taxon>
        <taxon>Papaveroideae</taxon>
        <taxon>Papaver</taxon>
    </lineage>
</organism>
<dbReference type="PANTHER" id="PTHR48035">
    <property type="entry name" value="HETEROGENEOUS NUCLEAR RIBONUCLEOPROTEIN 1"/>
    <property type="match status" value="1"/>
</dbReference>
<dbReference type="PROSITE" id="PS50102">
    <property type="entry name" value="RRM"/>
    <property type="match status" value="2"/>
</dbReference>
<dbReference type="EMBL" id="CM010719">
    <property type="protein sequence ID" value="RZC64051.1"/>
    <property type="molecule type" value="Genomic_DNA"/>
</dbReference>
<dbReference type="Gramene" id="RZC64051">
    <property type="protein sequence ID" value="RZC64051"/>
    <property type="gene ID" value="C5167_025800"/>
</dbReference>
<feature type="domain" description="RRM" evidence="3">
    <location>
        <begin position="381"/>
        <end position="457"/>
    </location>
</feature>
<proteinExistence type="predicted"/>
<evidence type="ECO:0000256" key="1">
    <source>
        <dbReference type="PROSITE-ProRule" id="PRU00176"/>
    </source>
</evidence>
<dbReference type="InterPro" id="IPR012677">
    <property type="entry name" value="Nucleotide-bd_a/b_plait_sf"/>
</dbReference>
<dbReference type="InterPro" id="IPR000504">
    <property type="entry name" value="RRM_dom"/>
</dbReference>
<dbReference type="PANTHER" id="PTHR48035:SF2">
    <property type="entry name" value="RNA-BINDING REGION RNP-1 DOMAIN-CONTAINING PROTEIN"/>
    <property type="match status" value="1"/>
</dbReference>
<dbReference type="SMART" id="SM00360">
    <property type="entry name" value="RRM"/>
    <property type="match status" value="2"/>
</dbReference>
<dbReference type="InterPro" id="IPR035979">
    <property type="entry name" value="RBD_domain_sf"/>
</dbReference>
<name>A0A4Y7JVQ2_PAPSO</name>
<feature type="non-terminal residue" evidence="4">
    <location>
        <position position="1"/>
    </location>
</feature>
<feature type="compositionally biased region" description="Low complexity" evidence="2">
    <location>
        <begin position="468"/>
        <end position="480"/>
    </location>
</feature>
<evidence type="ECO:0000259" key="3">
    <source>
        <dbReference type="PROSITE" id="PS50102"/>
    </source>
</evidence>
<dbReference type="Proteomes" id="UP000316621">
    <property type="component" value="Chromosome 5"/>
</dbReference>
<protein>
    <recommendedName>
        <fullName evidence="3">RRM domain-containing protein</fullName>
    </recommendedName>
</protein>
<accession>A0A4Y7JVQ2</accession>
<dbReference type="Gene3D" id="3.30.70.330">
    <property type="match status" value="2"/>
</dbReference>
<evidence type="ECO:0000256" key="2">
    <source>
        <dbReference type="SAM" id="MobiDB-lite"/>
    </source>
</evidence>
<feature type="region of interest" description="Disordered" evidence="2">
    <location>
        <begin position="460"/>
        <end position="480"/>
    </location>
</feature>
<dbReference type="Pfam" id="PF24767">
    <property type="entry name" value="UBA_At5g58720"/>
    <property type="match status" value="1"/>
</dbReference>
<keyword evidence="1" id="KW-0694">RNA-binding</keyword>
<keyword evidence="5" id="KW-1185">Reference proteome</keyword>
<dbReference type="Pfam" id="PF00076">
    <property type="entry name" value="RRM_1"/>
    <property type="match status" value="2"/>
</dbReference>
<dbReference type="GO" id="GO:0003723">
    <property type="term" value="F:RNA binding"/>
    <property type="evidence" value="ECO:0007669"/>
    <property type="project" value="UniProtKB-UniRule"/>
</dbReference>